<accession>A0AA38PBZ1</accession>
<comment type="caution">
    <text evidence="2">The sequence shown here is derived from an EMBL/GenBank/DDBJ whole genome shotgun (WGS) entry which is preliminary data.</text>
</comment>
<dbReference type="Gene3D" id="3.20.20.140">
    <property type="entry name" value="Metal-dependent hydrolases"/>
    <property type="match status" value="2"/>
</dbReference>
<dbReference type="EMBL" id="MU806094">
    <property type="protein sequence ID" value="KAJ3840112.1"/>
    <property type="molecule type" value="Genomic_DNA"/>
</dbReference>
<sequence length="928" mass="101138">MDKGYVVSARTNLSRYKQLLLLTLTSLLCFWFVNAISKPHHPPSNHSSALLKRCQSLKQSPGPPVNFHRRRASDRFEPGTKPTLIKNATIWTGLNNGTQILRGDILLDKGIIMGVGHFGTASYGNELVVIDAGGRWVSPGIVDLHSHLGDDPSPELSGATDYYSDKGTVVPWMRSLDGLNTHDESYALSISGGVTTSLVLPGSADAIGGQAYVIKLRKTAERSPSSMLLEPPYQINSSNAWETTNPPRWRHMKHACGENPSRVYKATRMATIWAFRQGYNKAAQIMKQQDEYCGKVEAGETKDLGDFPEDLQWEALVDVLRNKVKVNVHCYEAVDLDGLVRLSNEFKFPIAAFHHASETYLTPELLKRAYGQPPAIALFATNARYKREAYRGSEFAPRILAENGFTVLMKSDHPVLDSRHLLYEAQQAHYYGLPENLALASVTSNSAEVMGMGHRIGYIRKGWDADLVIWDSHPLALGATPVQVFIDGIPQLDSPYVSTKPPLFHKTPKVPNFDKEAELTLAYDGLPPLRPIKEAEVVIFTNVSSVFVRSSTAVESIYSTTTSGGIVVAHNGQILCTGNTTCIQDAVRDANVKAVTVDLNGGSIEPALTSYGAPLGLEHINQEPSTNDGFMFEPLSQRIPKLLEGSIVRAVDGLLFDTRDALYAYRAGVTTGITAPNHYGFSFGLATAFSTGASHKLEAGAVIQEVTALHTAIGFDDTPSVSTQIATLRKLLLSPPEGPAGVWFKRVSEGSLTLVVETHSADIIATVIALKAEIEAAKKSKIRLTISGANEAHLLAEYLGRAEVGVLIFPRPFPTSWDRRRIAPGPPLSPNAVQQLIAHNVTVGLMIAEIWDARNLPFDLAWTSLDVNVTLGREEALALGSVNVEKLLGVEVEAQYADLVVRESNGESSFEGKVVGILSPRRGVVELF</sequence>
<dbReference type="InterPro" id="IPR032466">
    <property type="entry name" value="Metal_Hydrolase"/>
</dbReference>
<evidence type="ECO:0000313" key="2">
    <source>
        <dbReference type="EMBL" id="KAJ3840112.1"/>
    </source>
</evidence>
<evidence type="ECO:0000313" key="3">
    <source>
        <dbReference type="Proteomes" id="UP001163846"/>
    </source>
</evidence>
<dbReference type="InterPro" id="IPR011059">
    <property type="entry name" value="Metal-dep_hydrolase_composite"/>
</dbReference>
<dbReference type="Pfam" id="PF01979">
    <property type="entry name" value="Amidohydro_1"/>
    <property type="match status" value="1"/>
</dbReference>
<dbReference type="SUPFAM" id="SSF51338">
    <property type="entry name" value="Composite domain of metallo-dependent hydrolases"/>
    <property type="match status" value="1"/>
</dbReference>
<dbReference type="GO" id="GO:0004038">
    <property type="term" value="F:allantoinase activity"/>
    <property type="evidence" value="ECO:0007669"/>
    <property type="project" value="TreeGrafter"/>
</dbReference>
<feature type="domain" description="Amidohydrolase-related" evidence="1">
    <location>
        <begin position="398"/>
        <end position="485"/>
    </location>
</feature>
<dbReference type="Proteomes" id="UP001163846">
    <property type="component" value="Unassembled WGS sequence"/>
</dbReference>
<reference evidence="2" key="1">
    <citation type="submission" date="2022-08" db="EMBL/GenBank/DDBJ databases">
        <authorList>
            <consortium name="DOE Joint Genome Institute"/>
            <person name="Min B."/>
            <person name="Riley R."/>
            <person name="Sierra-Patev S."/>
            <person name="Naranjo-Ortiz M."/>
            <person name="Looney B."/>
            <person name="Konkel Z."/>
            <person name="Slot J.C."/>
            <person name="Sakamoto Y."/>
            <person name="Steenwyk J.L."/>
            <person name="Rokas A."/>
            <person name="Carro J."/>
            <person name="Camarero S."/>
            <person name="Ferreira P."/>
            <person name="Molpeceres G."/>
            <person name="Ruiz-Duenas F.J."/>
            <person name="Serrano A."/>
            <person name="Henrissat B."/>
            <person name="Drula E."/>
            <person name="Hughes K.W."/>
            <person name="Mata J.L."/>
            <person name="Ishikawa N.K."/>
            <person name="Vargas-Isla R."/>
            <person name="Ushijima S."/>
            <person name="Smith C.A."/>
            <person name="Ahrendt S."/>
            <person name="Andreopoulos W."/>
            <person name="He G."/>
            <person name="Labutti K."/>
            <person name="Lipzen A."/>
            <person name="Ng V."/>
            <person name="Sandor L."/>
            <person name="Barry K."/>
            <person name="Martinez A.T."/>
            <person name="Xiao Y."/>
            <person name="Gibbons J.G."/>
            <person name="Terashima K."/>
            <person name="Hibbett D.S."/>
            <person name="Grigoriev I.V."/>
        </authorList>
    </citation>
    <scope>NUCLEOTIDE SEQUENCE</scope>
    <source>
        <strain evidence="2">TFB9207</strain>
    </source>
</reference>
<keyword evidence="3" id="KW-1185">Reference proteome</keyword>
<organism evidence="2 3">
    <name type="scientific">Lentinula raphanica</name>
    <dbReference type="NCBI Taxonomy" id="153919"/>
    <lineage>
        <taxon>Eukaryota</taxon>
        <taxon>Fungi</taxon>
        <taxon>Dikarya</taxon>
        <taxon>Basidiomycota</taxon>
        <taxon>Agaricomycotina</taxon>
        <taxon>Agaricomycetes</taxon>
        <taxon>Agaricomycetidae</taxon>
        <taxon>Agaricales</taxon>
        <taxon>Marasmiineae</taxon>
        <taxon>Omphalotaceae</taxon>
        <taxon>Lentinula</taxon>
    </lineage>
</organism>
<dbReference type="InterPro" id="IPR050138">
    <property type="entry name" value="DHOase/Allantoinase_Hydrolase"/>
</dbReference>
<dbReference type="PANTHER" id="PTHR43668">
    <property type="entry name" value="ALLANTOINASE"/>
    <property type="match status" value="1"/>
</dbReference>
<gene>
    <name evidence="2" type="ORF">F5878DRAFT_614204</name>
</gene>
<evidence type="ECO:0000259" key="1">
    <source>
        <dbReference type="Pfam" id="PF01979"/>
    </source>
</evidence>
<dbReference type="SUPFAM" id="SSF51556">
    <property type="entry name" value="Metallo-dependent hydrolases"/>
    <property type="match status" value="1"/>
</dbReference>
<dbReference type="GO" id="GO:0005737">
    <property type="term" value="C:cytoplasm"/>
    <property type="evidence" value="ECO:0007669"/>
    <property type="project" value="TreeGrafter"/>
</dbReference>
<proteinExistence type="predicted"/>
<name>A0AA38PBZ1_9AGAR</name>
<protein>
    <recommendedName>
        <fullName evidence="1">Amidohydrolase-related domain-containing protein</fullName>
    </recommendedName>
</protein>
<dbReference type="InterPro" id="IPR006680">
    <property type="entry name" value="Amidohydro-rel"/>
</dbReference>
<dbReference type="PANTHER" id="PTHR43668:SF5">
    <property type="entry name" value="AMIDOHYDROLASE 3 DOMAIN-CONTAINING PROTEIN"/>
    <property type="match status" value="1"/>
</dbReference>
<dbReference type="GO" id="GO:0006145">
    <property type="term" value="P:purine nucleobase catabolic process"/>
    <property type="evidence" value="ECO:0007669"/>
    <property type="project" value="TreeGrafter"/>
</dbReference>
<dbReference type="AlphaFoldDB" id="A0AA38PBZ1"/>